<feature type="domain" description="SGNH hydrolase-type esterase" evidence="2">
    <location>
        <begin position="40"/>
        <end position="200"/>
    </location>
</feature>
<sequence length="233" mass="26190">MNPAAVAVPVEDTHGDGRWMSLHNRFKTETKDREPDVLMIGDSLIQQLGNTEMWEKMFVPLHCLNFGIGADQTQHVLWRLQHGELDNINPKIIVLLVGTNNHGHTADQVTEGILEIVKCIRDKQPQAQLIVMGIPPRGQHHNPLREKIATINTALAEKLSSLVNTQFLNVDPGIFLNPADGSISRQDMYDYLHFTQKGYRKLCEPLLEELQNLLKNFVKVESDMGEVEGAAAE</sequence>
<dbReference type="OrthoDB" id="505607at2759"/>
<dbReference type="PANTHER" id="PTHR11852:SF0">
    <property type="entry name" value="PLATELET-ACTIVATING FACTOR ACETYLHYDROLASE IB SUBUNIT BETA HOMOLOG"/>
    <property type="match status" value="1"/>
</dbReference>
<keyword evidence="3" id="KW-1185">Reference proteome</keyword>
<name>A0A1S3I2F8_LINAN</name>
<dbReference type="FunCoup" id="A0A1S3I2F8">
    <property type="interactions" value="1878"/>
</dbReference>
<dbReference type="KEGG" id="lak:106160049"/>
<dbReference type="InterPro" id="IPR013830">
    <property type="entry name" value="SGNH_hydro"/>
</dbReference>
<protein>
    <submittedName>
        <fullName evidence="4">Platelet-activating factor acetylhydrolase IB subunit gamma</fullName>
    </submittedName>
</protein>
<dbReference type="STRING" id="7574.A0A1S3I2F8"/>
<evidence type="ECO:0000259" key="2">
    <source>
        <dbReference type="Pfam" id="PF13472"/>
    </source>
</evidence>
<dbReference type="PANTHER" id="PTHR11852">
    <property type="entry name" value="PLATELET-ACTIVATING FACTOR ACETYLHYDROLASE"/>
    <property type="match status" value="1"/>
</dbReference>
<dbReference type="Proteomes" id="UP000085678">
    <property type="component" value="Unplaced"/>
</dbReference>
<dbReference type="AlphaFoldDB" id="A0A1S3I2F8"/>
<dbReference type="OMA" id="QTQNVLW"/>
<dbReference type="GeneID" id="106160049"/>
<dbReference type="Gene3D" id="3.40.50.1110">
    <property type="entry name" value="SGNH hydrolase"/>
    <property type="match status" value="1"/>
</dbReference>
<evidence type="ECO:0000313" key="3">
    <source>
        <dbReference type="Proteomes" id="UP000085678"/>
    </source>
</evidence>
<evidence type="ECO:0000313" key="4">
    <source>
        <dbReference type="RefSeq" id="XP_013392016.1"/>
    </source>
</evidence>
<evidence type="ECO:0000256" key="1">
    <source>
        <dbReference type="ARBA" id="ARBA00038184"/>
    </source>
</evidence>
<dbReference type="RefSeq" id="XP_013392016.1">
    <property type="nucleotide sequence ID" value="XM_013536562.2"/>
</dbReference>
<dbReference type="Pfam" id="PF13472">
    <property type="entry name" value="Lipase_GDSL_2"/>
    <property type="match status" value="1"/>
</dbReference>
<dbReference type="CDD" id="cd01820">
    <property type="entry name" value="PAF_acetylesterase_like"/>
    <property type="match status" value="1"/>
</dbReference>
<dbReference type="InParanoid" id="A0A1S3I2F8"/>
<dbReference type="InterPro" id="IPR036514">
    <property type="entry name" value="SGNH_hydro_sf"/>
</dbReference>
<comment type="similarity">
    <text evidence="1">Belongs to the 'GDSL' lipolytic enzyme family. Platelet-activating factor acetylhydrolase IB beta/gamma subunits subfamily.</text>
</comment>
<reference evidence="4" key="1">
    <citation type="submission" date="2025-08" db="UniProtKB">
        <authorList>
            <consortium name="RefSeq"/>
        </authorList>
    </citation>
    <scope>IDENTIFICATION</scope>
    <source>
        <tissue evidence="4">Gonads</tissue>
    </source>
</reference>
<gene>
    <name evidence="4" type="primary">LOC106160049</name>
</gene>
<dbReference type="SUPFAM" id="SSF52266">
    <property type="entry name" value="SGNH hydrolase"/>
    <property type="match status" value="1"/>
</dbReference>
<accession>A0A1S3I2F8</accession>
<proteinExistence type="inferred from homology"/>
<organism evidence="3 4">
    <name type="scientific">Lingula anatina</name>
    <name type="common">Brachiopod</name>
    <name type="synonym">Lingula unguis</name>
    <dbReference type="NCBI Taxonomy" id="7574"/>
    <lineage>
        <taxon>Eukaryota</taxon>
        <taxon>Metazoa</taxon>
        <taxon>Spiralia</taxon>
        <taxon>Lophotrochozoa</taxon>
        <taxon>Brachiopoda</taxon>
        <taxon>Linguliformea</taxon>
        <taxon>Lingulata</taxon>
        <taxon>Lingulida</taxon>
        <taxon>Linguloidea</taxon>
        <taxon>Lingulidae</taxon>
        <taxon>Lingula</taxon>
    </lineage>
</organism>